<comment type="caution">
    <text evidence="1">The sequence shown here is derived from an EMBL/GenBank/DDBJ whole genome shotgun (WGS) entry which is preliminary data.</text>
</comment>
<dbReference type="RefSeq" id="WP_319961874.1">
    <property type="nucleotide sequence ID" value="NZ_JAXARY010000011.1"/>
</dbReference>
<proteinExistence type="predicted"/>
<dbReference type="EMBL" id="JAXARY010000011">
    <property type="protein sequence ID" value="MDX8128208.1"/>
    <property type="molecule type" value="Genomic_DNA"/>
</dbReference>
<accession>A0ABU4UFP0</accession>
<keyword evidence="2" id="KW-1185">Reference proteome</keyword>
<gene>
    <name evidence="1" type="ORF">QLH52_13005</name>
</gene>
<evidence type="ECO:0000313" key="2">
    <source>
        <dbReference type="Proteomes" id="UP001284537"/>
    </source>
</evidence>
<reference evidence="1 2" key="1">
    <citation type="submission" date="2023-11" db="EMBL/GenBank/DDBJ databases">
        <authorList>
            <person name="Ouyang M.-Y."/>
        </authorList>
    </citation>
    <scope>NUCLEOTIDE SEQUENCE [LARGE SCALE GENOMIC DNA]</scope>
    <source>
        <strain evidence="1 2">OY6</strain>
    </source>
</reference>
<sequence>MFERVVLKRSLDGPGISIGEIAEALLFYQSVHVVLDHSSLFGLIKNIGMRNVLKLLSLPDIRTTYIDEMTGTRTEQTSAGPEYSLVSFMLTGHQDIGVFPSRKKRLEAMLESNGYNKSDVKFFVEKFRKCVSYKKLGDDYFIKGGLISAARVDLFENAYVAEASKVVAQHLLGQHSLSSNFFFRVIPNGETFSVATNLDFDLISTIQQAKDKNAGQYTPAHITSELLNASMGVIFAGHYGGDFYTSETESKIIQLRQRYLLHRFQLDRSAISDFQEITLKGSPSIVEVINQKKRSFEEFLELLSSAKKFKNWLKGKSPDESLITGYLEDITAQGWLSSAPGKVLRYVVGSSVGAIEPISGLAISAGDSFFLDKLFSGWKPNQFIESKVRPFVDPDGDFD</sequence>
<organism evidence="1 2">
    <name type="scientific">Methylomonas defluvii</name>
    <dbReference type="NCBI Taxonomy" id="3045149"/>
    <lineage>
        <taxon>Bacteria</taxon>
        <taxon>Pseudomonadati</taxon>
        <taxon>Pseudomonadota</taxon>
        <taxon>Gammaproteobacteria</taxon>
        <taxon>Methylococcales</taxon>
        <taxon>Methylococcaceae</taxon>
        <taxon>Methylomonas</taxon>
    </lineage>
</organism>
<evidence type="ECO:0000313" key="1">
    <source>
        <dbReference type="EMBL" id="MDX8128208.1"/>
    </source>
</evidence>
<dbReference type="Proteomes" id="UP001284537">
    <property type="component" value="Unassembled WGS sequence"/>
</dbReference>
<protein>
    <submittedName>
        <fullName evidence="1">Uncharacterized protein</fullName>
    </submittedName>
</protein>
<name>A0ABU4UFP0_9GAMM</name>